<dbReference type="EMBL" id="JAHZST010000014">
    <property type="protein sequence ID" value="MBW8185496.1"/>
    <property type="molecule type" value="Genomic_DNA"/>
</dbReference>
<keyword evidence="1" id="KW-0880">Kelch repeat</keyword>
<dbReference type="Proteomes" id="UP001195963">
    <property type="component" value="Unassembled WGS sequence"/>
</dbReference>
<dbReference type="InterPro" id="IPR011043">
    <property type="entry name" value="Gal_Oxase/kelch_b-propeller"/>
</dbReference>
<evidence type="ECO:0008006" key="6">
    <source>
        <dbReference type="Google" id="ProtNLM"/>
    </source>
</evidence>
<evidence type="ECO:0000313" key="4">
    <source>
        <dbReference type="EMBL" id="MBW8185496.1"/>
    </source>
</evidence>
<dbReference type="SUPFAM" id="SSF50965">
    <property type="entry name" value="Galactose oxidase, central domain"/>
    <property type="match status" value="1"/>
</dbReference>
<feature type="signal peptide" evidence="3">
    <location>
        <begin position="1"/>
        <end position="31"/>
    </location>
</feature>
<organism evidence="4 5">
    <name type="scientific">Shewanella nanhaiensis</name>
    <dbReference type="NCBI Taxonomy" id="2864872"/>
    <lineage>
        <taxon>Bacteria</taxon>
        <taxon>Pseudomonadati</taxon>
        <taxon>Pseudomonadota</taxon>
        <taxon>Gammaproteobacteria</taxon>
        <taxon>Alteromonadales</taxon>
        <taxon>Shewanellaceae</taxon>
        <taxon>Shewanella</taxon>
    </lineage>
</organism>
<keyword evidence="5" id="KW-1185">Reference proteome</keyword>
<reference evidence="4 5" key="1">
    <citation type="submission" date="2021-07" db="EMBL/GenBank/DDBJ databases">
        <title>Shewanella sp. nov, isolated from SCS.</title>
        <authorList>
            <person name="Cao W.R."/>
        </authorList>
    </citation>
    <scope>NUCLEOTIDE SEQUENCE [LARGE SCALE GENOMIC DNA]</scope>
    <source>
        <strain evidence="4 5">NR704-98</strain>
    </source>
</reference>
<sequence>MKYSIKSRQLMILASCLILFALMVKQGCAVAAEGLQQGKTKTQTIQMSVERAAHQATRLKNGKILVSGGCAQSGCEVIHRSTELFDSSKRKFSPAGDMLEPRVSHASILLNDGRVLIVGGWTGKGISRSAEIYDVKTNVFKAIADMTTARIGPVVTPLKDGRILITGGEPKPGFGLNSSELFDPDRLTFSLSGKMSANRGAHVAVALADGRVLVTGGHSARSEILSSAEIYAPETGKFSPTGEMTIPRHKHGGILLPDGRVLLVGGSDKQDFRGRYASTELFDPDTGKFTAGPTMHWPRFKIRHSLVLLPSGAVLVAGGAVKNERLEPDSFKFVETGDELAKPLMFNSTSLLPSGEVLAVGGYDERIQPSKETWLIGER</sequence>
<comment type="caution">
    <text evidence="4">The sequence shown here is derived from an EMBL/GenBank/DDBJ whole genome shotgun (WGS) entry which is preliminary data.</text>
</comment>
<dbReference type="InterPro" id="IPR037293">
    <property type="entry name" value="Gal_Oxidase_central_sf"/>
</dbReference>
<dbReference type="RefSeq" id="WP_220110915.1">
    <property type="nucleotide sequence ID" value="NZ_JAHZST010000014.1"/>
</dbReference>
<dbReference type="SMART" id="SM00612">
    <property type="entry name" value="Kelch"/>
    <property type="match status" value="5"/>
</dbReference>
<dbReference type="PANTHER" id="PTHR46260">
    <property type="entry name" value="RING-TYPE DOMAIN-CONTAINING PROTEIN"/>
    <property type="match status" value="1"/>
</dbReference>
<evidence type="ECO:0000313" key="5">
    <source>
        <dbReference type="Proteomes" id="UP001195963"/>
    </source>
</evidence>
<name>A0ABS7E748_9GAMM</name>
<dbReference type="Gene3D" id="2.130.10.80">
    <property type="entry name" value="Galactose oxidase/kelch, beta-propeller"/>
    <property type="match status" value="1"/>
</dbReference>
<dbReference type="InterPro" id="IPR051746">
    <property type="entry name" value="Kelch_domain_containing_8"/>
</dbReference>
<proteinExistence type="predicted"/>
<keyword evidence="3" id="KW-0732">Signal</keyword>
<dbReference type="Gene3D" id="2.120.10.80">
    <property type="entry name" value="Kelch-type beta propeller"/>
    <property type="match status" value="1"/>
</dbReference>
<keyword evidence="2" id="KW-0677">Repeat</keyword>
<feature type="chain" id="PRO_5045876214" description="Galactose oxidase" evidence="3">
    <location>
        <begin position="32"/>
        <end position="379"/>
    </location>
</feature>
<evidence type="ECO:0000256" key="1">
    <source>
        <dbReference type="ARBA" id="ARBA00022441"/>
    </source>
</evidence>
<gene>
    <name evidence="4" type="ORF">K0625_17740</name>
</gene>
<accession>A0ABS7E748</accession>
<protein>
    <recommendedName>
        <fullName evidence="6">Galactose oxidase</fullName>
    </recommendedName>
</protein>
<evidence type="ECO:0000256" key="3">
    <source>
        <dbReference type="SAM" id="SignalP"/>
    </source>
</evidence>
<dbReference type="Pfam" id="PF01344">
    <property type="entry name" value="Kelch_1"/>
    <property type="match status" value="2"/>
</dbReference>
<dbReference type="InterPro" id="IPR015915">
    <property type="entry name" value="Kelch-typ_b-propeller"/>
</dbReference>
<dbReference type="PANTHER" id="PTHR46260:SF3">
    <property type="entry name" value="RING-TYPE DOMAIN-CONTAINING PROTEIN"/>
    <property type="match status" value="1"/>
</dbReference>
<dbReference type="InterPro" id="IPR006652">
    <property type="entry name" value="Kelch_1"/>
</dbReference>
<evidence type="ECO:0000256" key="2">
    <source>
        <dbReference type="ARBA" id="ARBA00022737"/>
    </source>
</evidence>